<keyword evidence="1" id="KW-0808">Transferase</keyword>
<dbReference type="EMBL" id="JBBKAI010000002">
    <property type="protein sequence ID" value="MEJ8657639.1"/>
    <property type="molecule type" value="Genomic_DNA"/>
</dbReference>
<gene>
    <name evidence="1" type="ORF">WKI58_14080</name>
</gene>
<keyword evidence="2" id="KW-1185">Reference proteome</keyword>
<reference evidence="1" key="1">
    <citation type="submission" date="2024-03" db="EMBL/GenBank/DDBJ databases">
        <title>Novel Streptomyces species of biotechnological and ecological value are a feature of Machair soil.</title>
        <authorList>
            <person name="Prole J.R."/>
            <person name="Goodfellow M."/>
            <person name="Allenby N."/>
            <person name="Ward A.C."/>
        </authorList>
    </citation>
    <scope>NUCLEOTIDE SEQUENCE</scope>
    <source>
        <strain evidence="1">MS1.AVA.4</strain>
    </source>
</reference>
<accession>A0ACC6QH04</accession>
<name>A0ACC6QH04_9ACTN</name>
<sequence length="510" mass="53735">MSSSSTAGIPVVPYDLDDPGDPGDPVGVPDVTVVVTVRAAASLLIRCLDALAGQTIGEDRVEVFVADDGGSRLPERFSVGRTGTVNQALERARGRYLFFLDAGDFLGREALARLVDAADSRGADVVYAKAVGSDSTMFGRTRHGVPLGTPGLSWELSSTKLFRREPIARHGLRFAEDIPAGLAEQAFTLEALFLSQGISVLADYDYRFGGEPGGGVPRSGTGTGPGPGRDIGPRTGPDIGPRTVPRTRPGRGLGPYTGEGIGIEDVLRGTAAAMAVTARFTQPGPLRDGFHHRHFAEEADLLTGPALLSASEPVRRRVFAGLRRLVADHLSDAVLTRLRPGLRLRLSYVRAGDPAGLDSVIRYEAGHGVPPLRTDLVSADWRRTGPARHTLVVTARTPLPGLAALDVAPVRLTGCPETGRILLRPAADGAGTEIEVQIPADAFPPGRTRVGLHTALVGTEHPATVAPGAPPRRAHGLRGLRPYRLNVAPDGTRGLVVAVAPVGLRRTPRP</sequence>
<evidence type="ECO:0000313" key="1">
    <source>
        <dbReference type="EMBL" id="MEJ8657639.1"/>
    </source>
</evidence>
<dbReference type="EC" id="2.4.-.-" evidence="1"/>
<comment type="caution">
    <text evidence="1">The sequence shown here is derived from an EMBL/GenBank/DDBJ whole genome shotgun (WGS) entry which is preliminary data.</text>
</comment>
<organism evidence="1 2">
    <name type="scientific">Streptomyces pratisoli</name>
    <dbReference type="NCBI Taxonomy" id="3139917"/>
    <lineage>
        <taxon>Bacteria</taxon>
        <taxon>Bacillati</taxon>
        <taxon>Actinomycetota</taxon>
        <taxon>Actinomycetes</taxon>
        <taxon>Kitasatosporales</taxon>
        <taxon>Streptomycetaceae</taxon>
        <taxon>Streptomyces</taxon>
    </lineage>
</organism>
<keyword evidence="1" id="KW-0328">Glycosyltransferase</keyword>
<proteinExistence type="predicted"/>
<protein>
    <submittedName>
        <fullName evidence="1">Glycosyltransferase</fullName>
        <ecNumber evidence="1">2.4.-.-</ecNumber>
    </submittedName>
</protein>
<dbReference type="Proteomes" id="UP001375539">
    <property type="component" value="Unassembled WGS sequence"/>
</dbReference>
<evidence type="ECO:0000313" key="2">
    <source>
        <dbReference type="Proteomes" id="UP001375539"/>
    </source>
</evidence>